<comment type="subcellular location">
    <subcellularLocation>
        <location evidence="1">Golgi apparatus</location>
    </subcellularLocation>
</comment>
<reference evidence="12" key="1">
    <citation type="submission" date="2025-08" db="UniProtKB">
        <authorList>
            <consortium name="Ensembl"/>
        </authorList>
    </citation>
    <scope>IDENTIFICATION</scope>
</reference>
<dbReference type="Ensembl" id="ENSCVAT00000008215.1">
    <property type="protein sequence ID" value="ENSCVAP00000004515.1"/>
    <property type="gene ID" value="ENSCVAG00000005832.1"/>
</dbReference>
<evidence type="ECO:0000256" key="9">
    <source>
        <dbReference type="SAM" id="MobiDB-lite"/>
    </source>
</evidence>
<feature type="binding site" evidence="7">
    <location>
        <begin position="345"/>
        <end position="348"/>
    </location>
    <ligand>
        <name>ATP</name>
        <dbReference type="ChEBI" id="CHEBI:30616"/>
    </ligand>
</feature>
<evidence type="ECO:0000256" key="4">
    <source>
        <dbReference type="ARBA" id="ARBA00023157"/>
    </source>
</evidence>
<proteinExistence type="inferred from homology"/>
<evidence type="ECO:0000256" key="6">
    <source>
        <dbReference type="PIRSR" id="PIRSR624869-1"/>
    </source>
</evidence>
<feature type="compositionally biased region" description="Polar residues" evidence="9">
    <location>
        <begin position="101"/>
        <end position="112"/>
    </location>
</feature>
<keyword evidence="3" id="KW-0333">Golgi apparatus</keyword>
<feature type="active site" evidence="6">
    <location>
        <position position="414"/>
    </location>
</feature>
<evidence type="ECO:0000256" key="5">
    <source>
        <dbReference type="ARBA" id="ARBA00023180"/>
    </source>
</evidence>
<dbReference type="GO" id="GO:0016773">
    <property type="term" value="F:phosphotransferase activity, alcohol group as acceptor"/>
    <property type="evidence" value="ECO:0007669"/>
    <property type="project" value="TreeGrafter"/>
</dbReference>
<feature type="binding site" evidence="7">
    <location>
        <position position="434"/>
    </location>
    <ligand>
        <name>ATP</name>
        <dbReference type="ChEBI" id="CHEBI:30616"/>
    </ligand>
</feature>
<reference evidence="12" key="2">
    <citation type="submission" date="2025-09" db="UniProtKB">
        <authorList>
            <consortium name="Ensembl"/>
        </authorList>
    </citation>
    <scope>IDENTIFICATION</scope>
</reference>
<dbReference type="GO" id="GO:0005524">
    <property type="term" value="F:ATP binding"/>
    <property type="evidence" value="ECO:0007669"/>
    <property type="project" value="UniProtKB-KW"/>
</dbReference>
<evidence type="ECO:0000256" key="7">
    <source>
        <dbReference type="PIRSR" id="PIRSR624869-2"/>
    </source>
</evidence>
<evidence type="ECO:0000256" key="8">
    <source>
        <dbReference type="PIRSR" id="PIRSR624869-3"/>
    </source>
</evidence>
<dbReference type="STRING" id="28743.ENSCVAP00000004515"/>
<evidence type="ECO:0000259" key="11">
    <source>
        <dbReference type="Pfam" id="PF06702"/>
    </source>
</evidence>
<feature type="signal peptide" evidence="10">
    <location>
        <begin position="1"/>
        <end position="24"/>
    </location>
</feature>
<keyword evidence="5" id="KW-0325">Glycoprotein</keyword>
<organism evidence="12 13">
    <name type="scientific">Cyprinodon variegatus</name>
    <name type="common">Sheepshead minnow</name>
    <dbReference type="NCBI Taxonomy" id="28743"/>
    <lineage>
        <taxon>Eukaryota</taxon>
        <taxon>Metazoa</taxon>
        <taxon>Chordata</taxon>
        <taxon>Craniata</taxon>
        <taxon>Vertebrata</taxon>
        <taxon>Euteleostomi</taxon>
        <taxon>Actinopterygii</taxon>
        <taxon>Neopterygii</taxon>
        <taxon>Teleostei</taxon>
        <taxon>Neoteleostei</taxon>
        <taxon>Acanthomorphata</taxon>
        <taxon>Ovalentaria</taxon>
        <taxon>Atherinomorphae</taxon>
        <taxon>Cyprinodontiformes</taxon>
        <taxon>Cyprinodontidae</taxon>
        <taxon>Cyprinodon</taxon>
    </lineage>
</organism>
<evidence type="ECO:0000313" key="13">
    <source>
        <dbReference type="Proteomes" id="UP000265020"/>
    </source>
</evidence>
<sequence>MRRRSGTICLSLAFITIFLHLLLALITLSIPHLPCDTALQPKIHLRDLARTNNTSVGVRGLEEPPPDPLQRDPSYQDVGREAKINVQRLPYKRFRSKEGKNPQNNNTESAANRTERWASDLSKLRALFDHPLYNMPKPVVPEDDWLLKVKPKVKPSQRSTQMWSDGYDDAQWNSSSSSQPPWLRFHLGITRWELYPHRDPNMELLTQQLATHRIVSAVQKSGGTQLKLVMTFPNYGQALFKPKKQERDEETNYNLYYFSDFERHNAEIAAFHLDRILGYRRIPLAVGRLVDVVKEIKDVTTDRKLAKTFFNSPVGNVCFYGQCSYYCSTEHAVCGNPQYLEASMAVMLPDLSLAKRRSWRSPWRRSYSRSKLARWETDPDYCATVKKTPPYDKGTRLVDFIDLVILDFLMSNMDRHHYETFEKFGNNTFLLHLDNGRAFGRHSKDEPSILAPLQQCCRIRRSTWLRLRLLSLPQYHISDVMRASLAQDPLHKVAPLLSEPHLAALSRRLKTVLETVGRCQEQHKDNGGAEDVIYDDLVDLK</sequence>
<protein>
    <submittedName>
        <fullName evidence="12">Family with sequence similarity 20 member C, like</fullName>
    </submittedName>
</protein>
<dbReference type="GeneTree" id="ENSGT00950000182951"/>
<dbReference type="AlphaFoldDB" id="A0A3Q2FJF1"/>
<keyword evidence="8" id="KW-0479">Metal-binding</keyword>
<keyword evidence="4" id="KW-1015">Disulfide bond</keyword>
<evidence type="ECO:0000256" key="2">
    <source>
        <dbReference type="ARBA" id="ARBA00006557"/>
    </source>
</evidence>
<feature type="binding site" evidence="7">
    <location>
        <position position="419"/>
    </location>
    <ligand>
        <name>ATP</name>
        <dbReference type="ChEBI" id="CHEBI:30616"/>
    </ligand>
</feature>
<comment type="cofactor">
    <cofactor evidence="8">
        <name>Mn(2+)</name>
        <dbReference type="ChEBI" id="CHEBI:29035"/>
    </cofactor>
</comment>
<dbReference type="InterPro" id="IPR024869">
    <property type="entry name" value="FAM20"/>
</dbReference>
<keyword evidence="8" id="KW-0464">Manganese</keyword>
<feature type="region of interest" description="Disordered" evidence="9">
    <location>
        <begin position="91"/>
        <end position="115"/>
    </location>
</feature>
<feature type="binding site" evidence="8">
    <location>
        <position position="262"/>
    </location>
    <ligand>
        <name>Mn(2+)</name>
        <dbReference type="ChEBI" id="CHEBI:29035"/>
    </ligand>
</feature>
<comment type="similarity">
    <text evidence="2">Belongs to the FAM20 family.</text>
</comment>
<dbReference type="InterPro" id="IPR009581">
    <property type="entry name" value="FAM20_C"/>
</dbReference>
<feature type="chain" id="PRO_5018685712" evidence="10">
    <location>
        <begin position="25"/>
        <end position="541"/>
    </location>
</feature>
<keyword evidence="7" id="KW-0067">ATP-binding</keyword>
<dbReference type="GO" id="GO:0046872">
    <property type="term" value="F:metal ion binding"/>
    <property type="evidence" value="ECO:0007669"/>
    <property type="project" value="UniProtKB-KW"/>
</dbReference>
<feature type="binding site" evidence="7">
    <location>
        <position position="241"/>
    </location>
    <ligand>
        <name>ATP</name>
        <dbReference type="ChEBI" id="CHEBI:30616"/>
    </ligand>
</feature>
<dbReference type="PANTHER" id="PTHR12450">
    <property type="entry name" value="DENTIN MATRIX PROTEIN 4 PROTEIN FAM20"/>
    <property type="match status" value="1"/>
</dbReference>
<evidence type="ECO:0000256" key="3">
    <source>
        <dbReference type="ARBA" id="ARBA00023034"/>
    </source>
</evidence>
<feature type="binding site" evidence="8">
    <location>
        <position position="434"/>
    </location>
    <ligand>
        <name>Mn(2+)</name>
        <dbReference type="ChEBI" id="CHEBI:29035"/>
    </ligand>
</feature>
<feature type="region of interest" description="Disordered" evidence="9">
    <location>
        <begin position="56"/>
        <end position="75"/>
    </location>
</feature>
<feature type="binding site" evidence="7">
    <location>
        <position position="262"/>
    </location>
    <ligand>
        <name>ATP</name>
        <dbReference type="ChEBI" id="CHEBI:30616"/>
    </ligand>
</feature>
<feature type="binding site" evidence="7">
    <location>
        <position position="225"/>
    </location>
    <ligand>
        <name>ATP</name>
        <dbReference type="ChEBI" id="CHEBI:30616"/>
    </ligand>
</feature>
<keyword evidence="10" id="KW-0732">Signal</keyword>
<dbReference type="GO" id="GO:0070166">
    <property type="term" value="P:enamel mineralization"/>
    <property type="evidence" value="ECO:0007669"/>
    <property type="project" value="TreeGrafter"/>
</dbReference>
<dbReference type="Pfam" id="PF06702">
    <property type="entry name" value="Fam20C"/>
    <property type="match status" value="1"/>
</dbReference>
<keyword evidence="7" id="KW-0547">Nucleotide-binding</keyword>
<dbReference type="OMA" id="RQCCIIK"/>
<keyword evidence="13" id="KW-1185">Reference proteome</keyword>
<dbReference type="GO" id="GO:0005794">
    <property type="term" value="C:Golgi apparatus"/>
    <property type="evidence" value="ECO:0007669"/>
    <property type="project" value="UniProtKB-SubCell"/>
</dbReference>
<dbReference type="GO" id="GO:0071391">
    <property type="term" value="P:cellular response to estrogen stimulus"/>
    <property type="evidence" value="ECO:0007669"/>
    <property type="project" value="Ensembl"/>
</dbReference>
<feature type="domain" description="FAM20 C-terminal" evidence="11">
    <location>
        <begin position="309"/>
        <end position="525"/>
    </location>
</feature>
<dbReference type="CDD" id="cd10314">
    <property type="entry name" value="FAM20_C"/>
    <property type="match status" value="1"/>
</dbReference>
<name>A0A3Q2FJF1_CYPVA</name>
<evidence type="ECO:0000256" key="10">
    <source>
        <dbReference type="SAM" id="SignalP"/>
    </source>
</evidence>
<dbReference type="PANTHER" id="PTHR12450:SF25">
    <property type="entry name" value="FAM20 C-TERMINAL DOMAIN-CONTAINING PROTEIN"/>
    <property type="match status" value="1"/>
</dbReference>
<evidence type="ECO:0000313" key="12">
    <source>
        <dbReference type="Ensembl" id="ENSCVAP00000004515.1"/>
    </source>
</evidence>
<accession>A0A3Q2FJF1</accession>
<evidence type="ECO:0000256" key="1">
    <source>
        <dbReference type="ARBA" id="ARBA00004555"/>
    </source>
</evidence>
<dbReference type="Proteomes" id="UP000265020">
    <property type="component" value="Unassembled WGS sequence"/>
</dbReference>